<evidence type="ECO:0000313" key="7">
    <source>
        <dbReference type="EMBL" id="CAK5281643.1"/>
    </source>
</evidence>
<comment type="similarity">
    <text evidence="1">Belongs to the flavin-dependent halogenase family.</text>
</comment>
<evidence type="ECO:0000256" key="5">
    <source>
        <dbReference type="SAM" id="MobiDB-lite"/>
    </source>
</evidence>
<keyword evidence="3" id="KW-0503">Monooxygenase</keyword>
<evidence type="ECO:0000256" key="2">
    <source>
        <dbReference type="ARBA" id="ARBA00023002"/>
    </source>
</evidence>
<dbReference type="PANTHER" id="PTHR43747">
    <property type="entry name" value="FAD-BINDING PROTEIN"/>
    <property type="match status" value="1"/>
</dbReference>
<evidence type="ECO:0000256" key="3">
    <source>
        <dbReference type="ARBA" id="ARBA00023033"/>
    </source>
</evidence>
<keyword evidence="8" id="KW-1185">Reference proteome</keyword>
<feature type="region of interest" description="Disordered" evidence="5">
    <location>
        <begin position="151"/>
        <end position="174"/>
    </location>
</feature>
<dbReference type="AlphaFoldDB" id="A0AAD2GYH8"/>
<evidence type="ECO:0000313" key="8">
    <source>
        <dbReference type="Proteomes" id="UP001295794"/>
    </source>
</evidence>
<dbReference type="Pfam" id="PF04820">
    <property type="entry name" value="Trp_halogenase"/>
    <property type="match status" value="2"/>
</dbReference>
<feature type="region of interest" description="Disordered" evidence="5">
    <location>
        <begin position="497"/>
        <end position="520"/>
    </location>
</feature>
<protein>
    <recommendedName>
        <fullName evidence="9">Halogenase</fullName>
    </recommendedName>
</protein>
<dbReference type="EMBL" id="CAVNYO010000444">
    <property type="protein sequence ID" value="CAK5281643.1"/>
    <property type="molecule type" value="Genomic_DNA"/>
</dbReference>
<dbReference type="GO" id="GO:0044550">
    <property type="term" value="P:secondary metabolite biosynthetic process"/>
    <property type="evidence" value="ECO:0007669"/>
    <property type="project" value="UniProtKB-ARBA"/>
</dbReference>
<evidence type="ECO:0008006" key="9">
    <source>
        <dbReference type="Google" id="ProtNLM"/>
    </source>
</evidence>
<keyword evidence="2" id="KW-0560">Oxidoreductase</keyword>
<name>A0AAD2GYH8_9AGAR</name>
<dbReference type="InterPro" id="IPR036188">
    <property type="entry name" value="FAD/NAD-bd_sf"/>
</dbReference>
<dbReference type="InterPro" id="IPR006905">
    <property type="entry name" value="Flavin_halogenase"/>
</dbReference>
<evidence type="ECO:0000256" key="4">
    <source>
        <dbReference type="ARBA" id="ARBA00049364"/>
    </source>
</evidence>
<dbReference type="PANTHER" id="PTHR43747:SF5">
    <property type="entry name" value="FAD-BINDING DOMAIN-CONTAINING PROTEIN"/>
    <property type="match status" value="1"/>
</dbReference>
<accession>A0AAD2GYH8</accession>
<dbReference type="GO" id="GO:0140907">
    <property type="term" value="F:flavin-dependent halogenase activity"/>
    <property type="evidence" value="ECO:0007669"/>
    <property type="project" value="UniProtKB-ARBA"/>
</dbReference>
<reference evidence="6" key="1">
    <citation type="submission" date="2023-11" db="EMBL/GenBank/DDBJ databases">
        <authorList>
            <person name="De Vega J J."/>
            <person name="De Vega J J."/>
        </authorList>
    </citation>
    <scope>NUCLEOTIDE SEQUENCE</scope>
</reference>
<comment type="caution">
    <text evidence="6">The sequence shown here is derived from an EMBL/GenBank/DDBJ whole genome shotgun (WGS) entry which is preliminary data.</text>
</comment>
<feature type="compositionally biased region" description="Pro residues" evidence="5">
    <location>
        <begin position="158"/>
        <end position="169"/>
    </location>
</feature>
<evidence type="ECO:0000313" key="6">
    <source>
        <dbReference type="EMBL" id="CAK5265597.1"/>
    </source>
</evidence>
<dbReference type="SUPFAM" id="SSF51905">
    <property type="entry name" value="FAD/NAD(P)-binding domain"/>
    <property type="match status" value="1"/>
</dbReference>
<comment type="catalytic activity">
    <reaction evidence="4">
        <text>melleolide F + FADH2 + chloride + O2 = 6'-chloromelleolide F + FAD + 2 H2O + H(+)</text>
        <dbReference type="Rhea" id="RHEA:67160"/>
        <dbReference type="ChEBI" id="CHEBI:15377"/>
        <dbReference type="ChEBI" id="CHEBI:15378"/>
        <dbReference type="ChEBI" id="CHEBI:15379"/>
        <dbReference type="ChEBI" id="CHEBI:17996"/>
        <dbReference type="ChEBI" id="CHEBI:57692"/>
        <dbReference type="ChEBI" id="CHEBI:58307"/>
        <dbReference type="ChEBI" id="CHEBI:167712"/>
        <dbReference type="ChEBI" id="CHEBI:167713"/>
    </reaction>
    <physiologicalReaction direction="left-to-right" evidence="4">
        <dbReference type="Rhea" id="RHEA:67161"/>
    </physiologicalReaction>
</comment>
<dbReference type="Proteomes" id="UP001295794">
    <property type="component" value="Unassembled WGS sequence"/>
</dbReference>
<dbReference type="PRINTS" id="PR00420">
    <property type="entry name" value="RNGMNOXGNASE"/>
</dbReference>
<dbReference type="InterPro" id="IPR050816">
    <property type="entry name" value="Flavin-dep_Halogenase_NPB"/>
</dbReference>
<dbReference type="Gene3D" id="3.50.50.60">
    <property type="entry name" value="FAD/NAD(P)-binding domain"/>
    <property type="match status" value="1"/>
</dbReference>
<gene>
    <name evidence="7" type="ORF">MYCIT1_LOCUS32858</name>
    <name evidence="6" type="ORF">MYCIT1_LOCUS6711</name>
</gene>
<organism evidence="6 8">
    <name type="scientific">Mycena citricolor</name>
    <dbReference type="NCBI Taxonomy" id="2018698"/>
    <lineage>
        <taxon>Eukaryota</taxon>
        <taxon>Fungi</taxon>
        <taxon>Dikarya</taxon>
        <taxon>Basidiomycota</taxon>
        <taxon>Agaricomycotina</taxon>
        <taxon>Agaricomycetes</taxon>
        <taxon>Agaricomycetidae</taxon>
        <taxon>Agaricales</taxon>
        <taxon>Marasmiineae</taxon>
        <taxon>Mycenaceae</taxon>
        <taxon>Mycena</taxon>
    </lineage>
</organism>
<proteinExistence type="inferred from homology"/>
<evidence type="ECO:0000256" key="1">
    <source>
        <dbReference type="ARBA" id="ARBA00005706"/>
    </source>
</evidence>
<dbReference type="EMBL" id="CAVNYO010000094">
    <property type="protein sequence ID" value="CAK5265597.1"/>
    <property type="molecule type" value="Genomic_DNA"/>
</dbReference>
<sequence>MSSFSVPPPNVKVLIIGGGPAGSYAASVLGREGISCTLLESSKFPRYHVGESLIPSVRHFMRFIDADEKLANVGFIHKPGSAIKFNQFKGEGYTDFIALGAENSAYNVAHQVRSEFDHLLLNHARSCGASVYEQTKVTSIDFAENDSGRPVSVSWSHAPPPPPPSPPASPTTAKTLFSGATDAGAITGSTTFDYLIDASGRGGLLSNKYFKTRQFNKALKNIAIWGYWTGTAMYGVDSPREGAPWFEALTDETGWAWFIPLHDGSTSVGVVMDQKVYAERIKSPVPKHSFPISAVPDATESVALSHYLFSLSLAPGALALITKKGKMSAKGIQSASDYSYTAKSYADAGYRIVGDAGALTICASMRGHCSEIVAADWHTKRVSTSYTRFQVVVLSAYKQIRAQSDDVLSDVNEANFDRALRELRPIVQGAGDMGKQLSETELQRSLDFCLNIFNPTTPEQHEHVASKPQISPAFLDVTGPLVDPDVIHKALHVEHAALKESSAPPPARRRLTPRDRSHSEVAETTMVLAKVNARRVVHAEYAINNFESEPIEGRVAKLQKGNLGLTLVDTVSHSTD</sequence>
<dbReference type="GO" id="GO:0004497">
    <property type="term" value="F:monooxygenase activity"/>
    <property type="evidence" value="ECO:0007669"/>
    <property type="project" value="UniProtKB-KW"/>
</dbReference>